<accession>A0A0K9NRM3</accession>
<evidence type="ECO:0000256" key="4">
    <source>
        <dbReference type="ARBA" id="ARBA00023015"/>
    </source>
</evidence>
<keyword evidence="6" id="KW-0804">Transcription</keyword>
<sequence>MCVVSHSYPSIFTAIYTYPNDHRKHFYRSPVMFRCGSSGRIDSANAFTILFDVPATDADPNVPKEEETNNDPFTYYSSSSSSSSSPVDCTLSLGSASTRQNKPSINTMKSSNGPNTLYWDILPQAKKTHSPAYDDGTGTGTGTGGESLLSRRCANCDVTSTPLWRNGPRGPKSLCNACGIRYKKEERRAAAAATFTSTSLLPIQQPTIIDSQHRNGVNYGGYTHSHPWAHAPVSANRMRSGATPISMSSSTGRFSDDNDAENRGMPYYSWCLNAPPPSRPEFMIKHQ</sequence>
<evidence type="ECO:0000313" key="11">
    <source>
        <dbReference type="EMBL" id="KMZ59426.1"/>
    </source>
</evidence>
<evidence type="ECO:0000256" key="8">
    <source>
        <dbReference type="PROSITE-ProRule" id="PRU00094"/>
    </source>
</evidence>
<dbReference type="OrthoDB" id="2162994at2759"/>
<dbReference type="GO" id="GO:0005634">
    <property type="term" value="C:nucleus"/>
    <property type="evidence" value="ECO:0000318"/>
    <property type="project" value="GO_Central"/>
</dbReference>
<gene>
    <name evidence="11" type="ORF">ZOSMA_68G00130</name>
</gene>
<evidence type="ECO:0000313" key="12">
    <source>
        <dbReference type="Proteomes" id="UP000036987"/>
    </source>
</evidence>
<dbReference type="PANTHER" id="PTHR46813">
    <property type="entry name" value="GATA TRANSCRIPTION FACTOR 18"/>
    <property type="match status" value="1"/>
</dbReference>
<dbReference type="EMBL" id="LFYR01001785">
    <property type="protein sequence ID" value="KMZ59426.1"/>
    <property type="molecule type" value="Genomic_DNA"/>
</dbReference>
<dbReference type="Pfam" id="PF00320">
    <property type="entry name" value="GATA"/>
    <property type="match status" value="1"/>
</dbReference>
<protein>
    <submittedName>
        <fullName evidence="11">GATA transcription factor</fullName>
    </submittedName>
</protein>
<dbReference type="GO" id="GO:0009908">
    <property type="term" value="P:flower development"/>
    <property type="evidence" value="ECO:0000318"/>
    <property type="project" value="GO_Central"/>
</dbReference>
<organism evidence="11 12">
    <name type="scientific">Zostera marina</name>
    <name type="common">Eelgrass</name>
    <dbReference type="NCBI Taxonomy" id="29655"/>
    <lineage>
        <taxon>Eukaryota</taxon>
        <taxon>Viridiplantae</taxon>
        <taxon>Streptophyta</taxon>
        <taxon>Embryophyta</taxon>
        <taxon>Tracheophyta</taxon>
        <taxon>Spermatophyta</taxon>
        <taxon>Magnoliopsida</taxon>
        <taxon>Liliopsida</taxon>
        <taxon>Zosteraceae</taxon>
        <taxon>Zostera</taxon>
    </lineage>
</organism>
<comment type="similarity">
    <text evidence="7">Belongs to the type IV zinc-finger family. Class B subfamily.</text>
</comment>
<keyword evidence="12" id="KW-1185">Reference proteome</keyword>
<dbReference type="InterPro" id="IPR013088">
    <property type="entry name" value="Znf_NHR/GATA"/>
</dbReference>
<dbReference type="GO" id="GO:0003700">
    <property type="term" value="F:DNA-binding transcription factor activity"/>
    <property type="evidence" value="ECO:0000318"/>
    <property type="project" value="GO_Central"/>
</dbReference>
<dbReference type="InterPro" id="IPR000679">
    <property type="entry name" value="Znf_GATA"/>
</dbReference>
<reference evidence="12" key="1">
    <citation type="journal article" date="2016" name="Nature">
        <title>The genome of the seagrass Zostera marina reveals angiosperm adaptation to the sea.</title>
        <authorList>
            <person name="Olsen J.L."/>
            <person name="Rouze P."/>
            <person name="Verhelst B."/>
            <person name="Lin Y.-C."/>
            <person name="Bayer T."/>
            <person name="Collen J."/>
            <person name="Dattolo E."/>
            <person name="De Paoli E."/>
            <person name="Dittami S."/>
            <person name="Maumus F."/>
            <person name="Michel G."/>
            <person name="Kersting A."/>
            <person name="Lauritano C."/>
            <person name="Lohaus R."/>
            <person name="Toepel M."/>
            <person name="Tonon T."/>
            <person name="Vanneste K."/>
            <person name="Amirebrahimi M."/>
            <person name="Brakel J."/>
            <person name="Bostroem C."/>
            <person name="Chovatia M."/>
            <person name="Grimwood J."/>
            <person name="Jenkins J.W."/>
            <person name="Jueterbock A."/>
            <person name="Mraz A."/>
            <person name="Stam W.T."/>
            <person name="Tice H."/>
            <person name="Bornberg-Bauer E."/>
            <person name="Green P.J."/>
            <person name="Pearson G.A."/>
            <person name="Procaccini G."/>
            <person name="Duarte C.M."/>
            <person name="Schmutz J."/>
            <person name="Reusch T.B.H."/>
            <person name="Van de Peer Y."/>
        </authorList>
    </citation>
    <scope>NUCLEOTIDE SEQUENCE [LARGE SCALE GENOMIC DNA]</scope>
    <source>
        <strain evidence="12">cv. Finnish</strain>
    </source>
</reference>
<dbReference type="GO" id="GO:0000976">
    <property type="term" value="F:transcription cis-regulatory region binding"/>
    <property type="evidence" value="ECO:0000318"/>
    <property type="project" value="GO_Central"/>
</dbReference>
<evidence type="ECO:0000256" key="3">
    <source>
        <dbReference type="ARBA" id="ARBA00022833"/>
    </source>
</evidence>
<comment type="caution">
    <text evidence="11">The sequence shown here is derived from an EMBL/GenBank/DDBJ whole genome shotgun (WGS) entry which is preliminary data.</text>
</comment>
<evidence type="ECO:0000256" key="9">
    <source>
        <dbReference type="SAM" id="MobiDB-lite"/>
    </source>
</evidence>
<evidence type="ECO:0000259" key="10">
    <source>
        <dbReference type="PROSITE" id="PS50114"/>
    </source>
</evidence>
<evidence type="ECO:0000256" key="2">
    <source>
        <dbReference type="ARBA" id="ARBA00022771"/>
    </source>
</evidence>
<dbReference type="SMART" id="SM00401">
    <property type="entry name" value="ZnF_GATA"/>
    <property type="match status" value="1"/>
</dbReference>
<dbReference type="Gene3D" id="3.30.50.10">
    <property type="entry name" value="Erythroid Transcription Factor GATA-1, subunit A"/>
    <property type="match status" value="1"/>
</dbReference>
<dbReference type="STRING" id="29655.A0A0K9NRM3"/>
<dbReference type="PROSITE" id="PS50114">
    <property type="entry name" value="GATA_ZN_FINGER_2"/>
    <property type="match status" value="1"/>
</dbReference>
<dbReference type="PROSITE" id="PS00344">
    <property type="entry name" value="GATA_ZN_FINGER_1"/>
    <property type="match status" value="1"/>
</dbReference>
<feature type="region of interest" description="Disordered" evidence="9">
    <location>
        <begin position="57"/>
        <end position="87"/>
    </location>
</feature>
<name>A0A0K9NRM3_ZOSMR</name>
<keyword evidence="1" id="KW-0479">Metal-binding</keyword>
<keyword evidence="3" id="KW-0862">Zinc</keyword>
<dbReference type="GO" id="GO:0008270">
    <property type="term" value="F:zinc ion binding"/>
    <property type="evidence" value="ECO:0007669"/>
    <property type="project" value="UniProtKB-KW"/>
</dbReference>
<dbReference type="Proteomes" id="UP000036987">
    <property type="component" value="Unassembled WGS sequence"/>
</dbReference>
<dbReference type="PANTHER" id="PTHR46813:SF16">
    <property type="entry name" value="GATA TRANSCRIPTION FACTOR 18"/>
    <property type="match status" value="1"/>
</dbReference>
<keyword evidence="5" id="KW-0238">DNA-binding</keyword>
<keyword evidence="4" id="KW-0805">Transcription regulation</keyword>
<evidence type="ECO:0000256" key="7">
    <source>
        <dbReference type="ARBA" id="ARBA00024019"/>
    </source>
</evidence>
<keyword evidence="2 8" id="KW-0863">Zinc-finger</keyword>
<feature type="domain" description="GATA-type" evidence="10">
    <location>
        <begin position="147"/>
        <end position="183"/>
    </location>
</feature>
<evidence type="ECO:0000256" key="6">
    <source>
        <dbReference type="ARBA" id="ARBA00023163"/>
    </source>
</evidence>
<evidence type="ECO:0000256" key="1">
    <source>
        <dbReference type="ARBA" id="ARBA00022723"/>
    </source>
</evidence>
<proteinExistence type="inferred from homology"/>
<dbReference type="CDD" id="cd00202">
    <property type="entry name" value="ZnF_GATA"/>
    <property type="match status" value="1"/>
</dbReference>
<dbReference type="SUPFAM" id="SSF57716">
    <property type="entry name" value="Glucocorticoid receptor-like (DNA-binding domain)"/>
    <property type="match status" value="1"/>
</dbReference>
<dbReference type="GO" id="GO:0006355">
    <property type="term" value="P:regulation of DNA-templated transcription"/>
    <property type="evidence" value="ECO:0000318"/>
    <property type="project" value="GO_Central"/>
</dbReference>
<dbReference type="AlphaFoldDB" id="A0A0K9NRM3"/>
<evidence type="ECO:0000256" key="5">
    <source>
        <dbReference type="ARBA" id="ARBA00023125"/>
    </source>
</evidence>